<reference evidence="2" key="1">
    <citation type="submission" date="2019-06" db="EMBL/GenBank/DDBJ databases">
        <authorList>
            <consortium name="Wellcome Sanger Institute Data Sharing"/>
        </authorList>
    </citation>
    <scope>NUCLEOTIDE SEQUENCE [LARGE SCALE GENOMIC DNA]</scope>
</reference>
<dbReference type="InParanoid" id="A0A667X7D7"/>
<dbReference type="Ensembl" id="ENSMMDT00005004958.1">
    <property type="protein sequence ID" value="ENSMMDP00005004821.1"/>
    <property type="gene ID" value="ENSMMDG00005002660.1"/>
</dbReference>
<dbReference type="InterPro" id="IPR001584">
    <property type="entry name" value="Integrase_cat-core"/>
</dbReference>
<dbReference type="FunFam" id="3.30.420.10:FF:000032">
    <property type="entry name" value="Retrovirus-related Pol polyprotein from transposon 297-like Protein"/>
    <property type="match status" value="1"/>
</dbReference>
<dbReference type="AlphaFoldDB" id="A0A667X7D7"/>
<reference evidence="2" key="3">
    <citation type="submission" date="2025-09" db="UniProtKB">
        <authorList>
            <consortium name="Ensembl"/>
        </authorList>
    </citation>
    <scope>IDENTIFICATION</scope>
</reference>
<dbReference type="InterPro" id="IPR012337">
    <property type="entry name" value="RNaseH-like_sf"/>
</dbReference>
<dbReference type="PROSITE" id="PS50994">
    <property type="entry name" value="INTEGRASE"/>
    <property type="match status" value="1"/>
</dbReference>
<dbReference type="PANTHER" id="PTHR37984:SF15">
    <property type="entry name" value="INTEGRASE CATALYTIC DOMAIN-CONTAINING PROTEIN"/>
    <property type="match status" value="1"/>
</dbReference>
<dbReference type="PANTHER" id="PTHR37984">
    <property type="entry name" value="PROTEIN CBG26694"/>
    <property type="match status" value="1"/>
</dbReference>
<evidence type="ECO:0000259" key="1">
    <source>
        <dbReference type="PROSITE" id="PS50994"/>
    </source>
</evidence>
<sequence length="324" mass="37167">MIWVKECVDCSSRKTQGKPPCAPLQPSVTSRPFERVALDILGPLPETPNRNRYILVVGDYFSKWTEAFPLPNQEASTIAKVLTEEWVCRFGVPRSIHSDQGRNFESTLFRELCRLLHMHKTRTSPYHAQSDGLIERFNRTLLSMLSLFVEDNQLNWDTLLPYVMLAYRSSVHASTAFTPYKVLFGREIVLPIDIMLNLDTQEQFSSVNDYVSRLSETLSTVVEAVKGHQARASEQQKSSYDFRANFQYYSEGELVWVQNKARKRGLCPKLQRRYKGPFRVVERVTDVLYRLMSVEGGPECVVHFNRLKPFTSSLAVTTNPVCAV</sequence>
<organism evidence="2 3">
    <name type="scientific">Myripristis murdjan</name>
    <name type="common">pinecone soldierfish</name>
    <dbReference type="NCBI Taxonomy" id="586833"/>
    <lineage>
        <taxon>Eukaryota</taxon>
        <taxon>Metazoa</taxon>
        <taxon>Chordata</taxon>
        <taxon>Craniata</taxon>
        <taxon>Vertebrata</taxon>
        <taxon>Euteleostomi</taxon>
        <taxon>Actinopterygii</taxon>
        <taxon>Neopterygii</taxon>
        <taxon>Teleostei</taxon>
        <taxon>Neoteleostei</taxon>
        <taxon>Acanthomorphata</taxon>
        <taxon>Holocentriformes</taxon>
        <taxon>Holocentridae</taxon>
        <taxon>Myripristis</taxon>
    </lineage>
</organism>
<proteinExistence type="predicted"/>
<name>A0A667X7D7_9TELE</name>
<reference evidence="2" key="2">
    <citation type="submission" date="2025-08" db="UniProtKB">
        <authorList>
            <consortium name="Ensembl"/>
        </authorList>
    </citation>
    <scope>IDENTIFICATION</scope>
</reference>
<accession>A0A667X7D7</accession>
<dbReference type="Pfam" id="PF00665">
    <property type="entry name" value="rve"/>
    <property type="match status" value="1"/>
</dbReference>
<keyword evidence="3" id="KW-1185">Reference proteome</keyword>
<dbReference type="GeneTree" id="ENSGT01000000214408"/>
<dbReference type="Gene3D" id="3.30.420.10">
    <property type="entry name" value="Ribonuclease H-like superfamily/Ribonuclease H"/>
    <property type="match status" value="1"/>
</dbReference>
<dbReference type="Pfam" id="PF22938">
    <property type="entry name" value="Integrase_p58_C"/>
    <property type="match status" value="1"/>
</dbReference>
<dbReference type="Proteomes" id="UP000472263">
    <property type="component" value="Chromosome 1"/>
</dbReference>
<dbReference type="SUPFAM" id="SSF53098">
    <property type="entry name" value="Ribonuclease H-like"/>
    <property type="match status" value="1"/>
</dbReference>
<evidence type="ECO:0000313" key="3">
    <source>
        <dbReference type="Proteomes" id="UP000472263"/>
    </source>
</evidence>
<dbReference type="InterPro" id="IPR054465">
    <property type="entry name" value="Integrase_p58-like_C"/>
</dbReference>
<dbReference type="InterPro" id="IPR050951">
    <property type="entry name" value="Retrovirus_Pol_polyprotein"/>
</dbReference>
<dbReference type="GO" id="GO:0015074">
    <property type="term" value="P:DNA integration"/>
    <property type="evidence" value="ECO:0007669"/>
    <property type="project" value="InterPro"/>
</dbReference>
<protein>
    <recommendedName>
        <fullName evidence="1">Integrase catalytic domain-containing protein</fullName>
    </recommendedName>
</protein>
<evidence type="ECO:0000313" key="2">
    <source>
        <dbReference type="Ensembl" id="ENSMMDP00005004821.1"/>
    </source>
</evidence>
<dbReference type="GO" id="GO:0003676">
    <property type="term" value="F:nucleic acid binding"/>
    <property type="evidence" value="ECO:0007669"/>
    <property type="project" value="InterPro"/>
</dbReference>
<feature type="domain" description="Integrase catalytic" evidence="1">
    <location>
        <begin position="28"/>
        <end position="187"/>
    </location>
</feature>
<dbReference type="InterPro" id="IPR036397">
    <property type="entry name" value="RNaseH_sf"/>
</dbReference>